<protein>
    <recommendedName>
        <fullName evidence="1">DUF6472 domain-containing protein</fullName>
    </recommendedName>
</protein>
<proteinExistence type="predicted"/>
<comment type="caution">
    <text evidence="2">The sequence shown here is derived from an EMBL/GenBank/DDBJ whole genome shotgun (WGS) entry which is preliminary data.</text>
</comment>
<dbReference type="Proteomes" id="UP000236151">
    <property type="component" value="Unassembled WGS sequence"/>
</dbReference>
<sequence>MKGKSHCDCCVYYVYDEEYNCYDCQVDLDEDEMMRFLSRSYDNCPYFRFNDEYKTARKQM</sequence>
<dbReference type="EMBL" id="NIOJ01000048">
    <property type="protein sequence ID" value="PNT96493.1"/>
    <property type="molecule type" value="Genomic_DNA"/>
</dbReference>
<gene>
    <name evidence="2" type="ORF">CDQ84_15130</name>
</gene>
<evidence type="ECO:0000313" key="2">
    <source>
        <dbReference type="EMBL" id="PNT96493.1"/>
    </source>
</evidence>
<dbReference type="OrthoDB" id="1823132at2"/>
<dbReference type="RefSeq" id="WP_103082574.1">
    <property type="nucleotide sequence ID" value="NZ_CP021850.1"/>
</dbReference>
<dbReference type="Pfam" id="PF20076">
    <property type="entry name" value="DUF6472"/>
    <property type="match status" value="1"/>
</dbReference>
<dbReference type="KEGG" id="cthd:CDO33_02380"/>
<dbReference type="InterPro" id="IPR045525">
    <property type="entry name" value="DUF6472"/>
</dbReference>
<name>A0A2K2F9Q1_9CLOT</name>
<keyword evidence="3" id="KW-1185">Reference proteome</keyword>
<reference evidence="2 3" key="1">
    <citation type="submission" date="2017-06" db="EMBL/GenBank/DDBJ databases">
        <title>Investigating the central metabolism of Clostridium thermosuccinogenes.</title>
        <authorList>
            <person name="Koendjbiharie J.G."/>
            <person name="van Kranenburg R."/>
        </authorList>
    </citation>
    <scope>NUCLEOTIDE SEQUENCE [LARGE SCALE GENOMIC DNA]</scope>
    <source>
        <strain evidence="2 3">DSM 5806</strain>
    </source>
</reference>
<evidence type="ECO:0000313" key="3">
    <source>
        <dbReference type="Proteomes" id="UP000236151"/>
    </source>
</evidence>
<accession>A0A2K2F9Q1</accession>
<organism evidence="2 3">
    <name type="scientific">Clostridium thermosuccinogenes</name>
    <dbReference type="NCBI Taxonomy" id="84032"/>
    <lineage>
        <taxon>Bacteria</taxon>
        <taxon>Bacillati</taxon>
        <taxon>Bacillota</taxon>
        <taxon>Clostridia</taxon>
        <taxon>Eubacteriales</taxon>
        <taxon>Clostridiaceae</taxon>
        <taxon>Clostridium</taxon>
    </lineage>
</organism>
<evidence type="ECO:0000259" key="1">
    <source>
        <dbReference type="Pfam" id="PF20076"/>
    </source>
</evidence>
<feature type="domain" description="DUF6472" evidence="1">
    <location>
        <begin position="5"/>
        <end position="60"/>
    </location>
</feature>
<dbReference type="AlphaFoldDB" id="A0A2K2F9Q1"/>